<evidence type="ECO:0000313" key="4">
    <source>
        <dbReference type="Proteomes" id="UP000014680"/>
    </source>
</evidence>
<dbReference type="InterPro" id="IPR050164">
    <property type="entry name" value="Peptidase_C19"/>
</dbReference>
<dbReference type="GO" id="GO:0016579">
    <property type="term" value="P:protein deubiquitination"/>
    <property type="evidence" value="ECO:0007669"/>
    <property type="project" value="InterPro"/>
</dbReference>
<proteinExistence type="predicted"/>
<dbReference type="SUPFAM" id="SSF54001">
    <property type="entry name" value="Cysteine proteinases"/>
    <property type="match status" value="1"/>
</dbReference>
<dbReference type="PANTHER" id="PTHR24006:SF827">
    <property type="entry name" value="UBIQUITIN CARBOXYL-TERMINAL HYDROLASE 34"/>
    <property type="match status" value="1"/>
</dbReference>
<feature type="domain" description="USP" evidence="2">
    <location>
        <begin position="30"/>
        <end position="286"/>
    </location>
</feature>
<dbReference type="PROSITE" id="PS50235">
    <property type="entry name" value="USP_3"/>
    <property type="match status" value="1"/>
</dbReference>
<dbReference type="RefSeq" id="XP_004256556.1">
    <property type="nucleotide sequence ID" value="XM_004256508.1"/>
</dbReference>
<dbReference type="PROSITE" id="PS00972">
    <property type="entry name" value="USP_1"/>
    <property type="match status" value="1"/>
</dbReference>
<evidence type="ECO:0000313" key="3">
    <source>
        <dbReference type="EMBL" id="ELP89785.1"/>
    </source>
</evidence>
<dbReference type="InterPro" id="IPR038765">
    <property type="entry name" value="Papain-like_cys_pep_sf"/>
</dbReference>
<protein>
    <recommendedName>
        <fullName evidence="2">USP domain-containing protein</fullName>
    </recommendedName>
</protein>
<dbReference type="GO" id="GO:0005829">
    <property type="term" value="C:cytosol"/>
    <property type="evidence" value="ECO:0007669"/>
    <property type="project" value="TreeGrafter"/>
</dbReference>
<evidence type="ECO:0000259" key="2">
    <source>
        <dbReference type="PROSITE" id="PS50235"/>
    </source>
</evidence>
<feature type="compositionally biased region" description="Basic residues" evidence="1">
    <location>
        <begin position="318"/>
        <end position="330"/>
    </location>
</feature>
<sequence>MAKVKTNDTTNSKVPLYTMDNVSEGNPHIVGLMNLGSTCYLNSIMQQMYADYLFRNTLLLADGDGMTPFLSSVQTVFLKMMKEGSAVDPRKEVNEMRNERYGMINPSVQRDAAEMFLEIIDSISEETSPSVLHETLKGMYTTEILDCIKMPNAVKEEQRIEEHVILPIEIRGLNKLEDSLKLLNTVECVGEKGEIKKQVFLHRIPHTLVFQLKRFSFNTLTFQQEKINTVFTGTCNGGHYTSYVRTGNQWTLIDDNQVIEVKKEAAENDWFGSKNKSAYLLFYRKVSESVEIPILDIKSHLSYEEESFSPIEQDDKKSKGKGKAPKVMMKGKKKPKRKELKFDVQQVGIQQVIGEYSDIVNYSSRLVKLENGKNPSERVEKKEQKDLKSEKYMKESEEYLEYENDLKEVVLCEKYLFEQNVFFVAVLEYLQSGSDLFDIFVEQVIRVLNARQSTDCDAVHRMVDNLTVGGSKKQSTKVPSTVVLNLSRFVANLHFTPHEVLNRYLCVLIDFLSGLELSNEQSYLSESLYGSAVKIITELKKCDAEVPSDVVMKYYKSLKTTHFIQESTGDISQYINIVYLLYTLFDVDDVRGVLYPVSLINIFKTGGFAKMQSAVDYTLVKAFLRKVYEKLPTSLLKAQVLLKVFGGIDKMYAPEDEIEKSPLYEVLIDLIKQQNSENATFFANRLEEHQNENVITNEVLYMIVVDCAENHLKLSLAQN</sequence>
<organism evidence="3 4">
    <name type="scientific">Entamoeba invadens IP1</name>
    <dbReference type="NCBI Taxonomy" id="370355"/>
    <lineage>
        <taxon>Eukaryota</taxon>
        <taxon>Amoebozoa</taxon>
        <taxon>Evosea</taxon>
        <taxon>Archamoebae</taxon>
        <taxon>Mastigamoebida</taxon>
        <taxon>Entamoebidae</taxon>
        <taxon>Entamoeba</taxon>
    </lineage>
</organism>
<dbReference type="PANTHER" id="PTHR24006">
    <property type="entry name" value="UBIQUITIN CARBOXYL-TERMINAL HYDROLASE"/>
    <property type="match status" value="1"/>
</dbReference>
<reference evidence="3 4" key="1">
    <citation type="submission" date="2012-10" db="EMBL/GenBank/DDBJ databases">
        <authorList>
            <person name="Zafar N."/>
            <person name="Inman J."/>
            <person name="Hall N."/>
            <person name="Lorenzi H."/>
            <person name="Caler E."/>
        </authorList>
    </citation>
    <scope>NUCLEOTIDE SEQUENCE [LARGE SCALE GENOMIC DNA]</scope>
    <source>
        <strain evidence="3 4">IP1</strain>
    </source>
</reference>
<feature type="region of interest" description="Disordered" evidence="1">
    <location>
        <begin position="308"/>
        <end position="330"/>
    </location>
</feature>
<dbReference type="InterPro" id="IPR028889">
    <property type="entry name" value="USP"/>
</dbReference>
<evidence type="ECO:0000256" key="1">
    <source>
        <dbReference type="SAM" id="MobiDB-lite"/>
    </source>
</evidence>
<dbReference type="AlphaFoldDB" id="A0A0A1U632"/>
<gene>
    <name evidence="3" type="ORF">EIN_425070</name>
</gene>
<dbReference type="GO" id="GO:0005634">
    <property type="term" value="C:nucleus"/>
    <property type="evidence" value="ECO:0007669"/>
    <property type="project" value="TreeGrafter"/>
</dbReference>
<dbReference type="Pfam" id="PF00443">
    <property type="entry name" value="UCH"/>
    <property type="match status" value="2"/>
</dbReference>
<dbReference type="Gene3D" id="3.90.70.10">
    <property type="entry name" value="Cysteine proteinases"/>
    <property type="match status" value="1"/>
</dbReference>
<accession>A0A0A1U632</accession>
<dbReference type="InterPro" id="IPR001394">
    <property type="entry name" value="Peptidase_C19_UCH"/>
</dbReference>
<dbReference type="VEuPathDB" id="AmoebaDB:EIN_425070"/>
<keyword evidence="4" id="KW-1185">Reference proteome</keyword>
<dbReference type="InterPro" id="IPR018200">
    <property type="entry name" value="USP_CS"/>
</dbReference>
<dbReference type="Proteomes" id="UP000014680">
    <property type="component" value="Unassembled WGS sequence"/>
</dbReference>
<dbReference type="GO" id="GO:0004843">
    <property type="term" value="F:cysteine-type deubiquitinase activity"/>
    <property type="evidence" value="ECO:0007669"/>
    <property type="project" value="InterPro"/>
</dbReference>
<dbReference type="GeneID" id="14888723"/>
<dbReference type="KEGG" id="eiv:EIN_425070"/>
<dbReference type="OrthoDB" id="289038at2759"/>
<name>A0A0A1U632_ENTIV</name>
<dbReference type="EMBL" id="KB206573">
    <property type="protein sequence ID" value="ELP89785.1"/>
    <property type="molecule type" value="Genomic_DNA"/>
</dbReference>